<dbReference type="GeneID" id="1477038"/>
<evidence type="ECO:0000313" key="2">
    <source>
        <dbReference type="EMBL" id="HII69833.1"/>
    </source>
</evidence>
<proteinExistence type="predicted"/>
<dbReference type="EMBL" id="DUJS01000002">
    <property type="protein sequence ID" value="HII69833.1"/>
    <property type="molecule type" value="Genomic_DNA"/>
</dbReference>
<reference evidence="2" key="1">
    <citation type="journal article" date="2020" name="bioRxiv">
        <title>A rank-normalized archaeal taxonomy based on genome phylogeny resolves widespread incomplete and uneven classifications.</title>
        <authorList>
            <person name="Rinke C."/>
            <person name="Chuvochina M."/>
            <person name="Mussig A.J."/>
            <person name="Chaumeil P.-A."/>
            <person name="Waite D.W."/>
            <person name="Whitman W.B."/>
            <person name="Parks D.H."/>
            <person name="Hugenholtz P."/>
        </authorList>
    </citation>
    <scope>NUCLEOTIDE SEQUENCE</scope>
    <source>
        <strain evidence="2">UBA8853</strain>
    </source>
</reference>
<dbReference type="RefSeq" id="WP_011019305.1">
    <property type="nucleotide sequence ID" value="NZ_DUJS01000002.1"/>
</dbReference>
<comment type="caution">
    <text evidence="2">The sequence shown here is derived from an EMBL/GenBank/DDBJ whole genome shotgun (WGS) entry which is preliminary data.</text>
</comment>
<keyword evidence="1" id="KW-0812">Transmembrane</keyword>
<feature type="transmembrane region" description="Helical" evidence="1">
    <location>
        <begin position="264"/>
        <end position="286"/>
    </location>
</feature>
<protein>
    <submittedName>
        <fullName evidence="2">Uncharacterized protein</fullName>
    </submittedName>
</protein>
<organism evidence="2 3">
    <name type="scientific">Methanopyrus kandleri</name>
    <dbReference type="NCBI Taxonomy" id="2320"/>
    <lineage>
        <taxon>Archaea</taxon>
        <taxon>Methanobacteriati</taxon>
        <taxon>Methanobacteriota</taxon>
        <taxon>Methanomada group</taxon>
        <taxon>Methanopyri</taxon>
        <taxon>Methanopyrales</taxon>
        <taxon>Methanopyraceae</taxon>
        <taxon>Methanopyrus</taxon>
    </lineage>
</organism>
<evidence type="ECO:0000313" key="3">
    <source>
        <dbReference type="Proteomes" id="UP000619545"/>
    </source>
</evidence>
<dbReference type="AlphaFoldDB" id="A0A832TBL6"/>
<name>A0A832TBL6_9EURY</name>
<accession>A0A832TBL6</accession>
<keyword evidence="1" id="KW-1133">Transmembrane helix</keyword>
<dbReference type="Proteomes" id="UP000619545">
    <property type="component" value="Unassembled WGS sequence"/>
</dbReference>
<evidence type="ECO:0000256" key="1">
    <source>
        <dbReference type="SAM" id="Phobius"/>
    </source>
</evidence>
<gene>
    <name evidence="2" type="ORF">HA336_01195</name>
</gene>
<sequence length="423" mass="48357">MEEADNPVLNLVACLSRAFDSLDSAEIKVPEGCRVVWHGEHLLILSKDESMEVRLNVPENVTISPRVAEGPMEIRVHVEREEEPERGLEDRLLSAVREFRRRLRELSVSTSRREEAPSEVAIPPIFEVDSPTLLELEYSMGRISYVFGRTELKRALFALALAKTATVCAARNAVSSPTNLVEEVEADTVVSPYLRVGREIVELDAIPANRVISLKKIPEDVKVWWLNWKYLPRVMAWGVDGITAEIGWRSSDLAVGYVDIQSSLYAHFLSALLNVPLFDFSYMWFLQRRTKRSKRKLWKDEKGECHYVFWTQMEAFEKLGVEDVILLCTREECEGWVTECVREDTDVRVVEVFEEDTRRMGLRVEELALTLGEEIHDRHPVTPEHPRIPSQLGSAPELPVSLDTYLTVAKMAEERILPIISSE</sequence>
<keyword evidence="1" id="KW-0472">Membrane</keyword>